<feature type="domain" description="Type II secretion system protein GspG C-terminal" evidence="12">
    <location>
        <begin position="62"/>
        <end position="169"/>
    </location>
</feature>
<accession>A0A947GAY0</accession>
<dbReference type="PRINTS" id="PR00813">
    <property type="entry name" value="BCTERIALGSPG"/>
</dbReference>
<dbReference type="Proteomes" id="UP000766595">
    <property type="component" value="Unassembled WGS sequence"/>
</dbReference>
<evidence type="ECO:0000256" key="8">
    <source>
        <dbReference type="ARBA" id="ARBA00022989"/>
    </source>
</evidence>
<feature type="transmembrane region" description="Helical" evidence="11">
    <location>
        <begin position="36"/>
        <end position="59"/>
    </location>
</feature>
<evidence type="ECO:0000256" key="1">
    <source>
        <dbReference type="ARBA" id="ARBA00004377"/>
    </source>
</evidence>
<dbReference type="GO" id="GO:0015628">
    <property type="term" value="P:protein secretion by the type II secretion system"/>
    <property type="evidence" value="ECO:0007669"/>
    <property type="project" value="InterPro"/>
</dbReference>
<proteinExistence type="inferred from homology"/>
<evidence type="ECO:0000256" key="10">
    <source>
        <dbReference type="SAM" id="MobiDB-lite"/>
    </source>
</evidence>
<dbReference type="Pfam" id="PF08334">
    <property type="entry name" value="T2SSG"/>
    <property type="match status" value="1"/>
</dbReference>
<keyword evidence="8 11" id="KW-1133">Transmembrane helix</keyword>
<dbReference type="AlphaFoldDB" id="A0A947GAY0"/>
<dbReference type="PANTHER" id="PTHR30093">
    <property type="entry name" value="GENERAL SECRETION PATHWAY PROTEIN G"/>
    <property type="match status" value="1"/>
</dbReference>
<dbReference type="InterPro" id="IPR010054">
    <property type="entry name" value="Type2_sec_GspG"/>
</dbReference>
<evidence type="ECO:0000313" key="13">
    <source>
        <dbReference type="EMBL" id="MBT9289623.1"/>
    </source>
</evidence>
<evidence type="ECO:0000313" key="14">
    <source>
        <dbReference type="Proteomes" id="UP000766595"/>
    </source>
</evidence>
<dbReference type="InterPro" id="IPR013545">
    <property type="entry name" value="T2SS_protein-GspG_C"/>
</dbReference>
<keyword evidence="5" id="KW-0488">Methylation</keyword>
<evidence type="ECO:0000256" key="5">
    <source>
        <dbReference type="ARBA" id="ARBA00022481"/>
    </source>
</evidence>
<dbReference type="InterPro" id="IPR012902">
    <property type="entry name" value="N_methyl_site"/>
</dbReference>
<comment type="similarity">
    <text evidence="2">Belongs to the GSP G family.</text>
</comment>
<keyword evidence="14" id="KW-1185">Reference proteome</keyword>
<dbReference type="Gene3D" id="3.30.700.10">
    <property type="entry name" value="Glycoprotein, Type 4 Pilin"/>
    <property type="match status" value="1"/>
</dbReference>
<reference evidence="13 14" key="1">
    <citation type="submission" date="2021-06" db="EMBL/GenBank/DDBJ databases">
        <authorList>
            <person name="Grouzdev D.S."/>
            <person name="Koziaeva V."/>
        </authorList>
    </citation>
    <scope>NUCLEOTIDE SEQUENCE [LARGE SCALE GENOMIC DNA]</scope>
    <source>
        <strain evidence="13 14">22</strain>
    </source>
</reference>
<evidence type="ECO:0000256" key="2">
    <source>
        <dbReference type="ARBA" id="ARBA00009984"/>
    </source>
</evidence>
<dbReference type="Pfam" id="PF07963">
    <property type="entry name" value="N_methyl"/>
    <property type="match status" value="1"/>
</dbReference>
<keyword evidence="6" id="KW-0997">Cell inner membrane</keyword>
<evidence type="ECO:0000256" key="3">
    <source>
        <dbReference type="ARBA" id="ARBA00020042"/>
    </source>
</evidence>
<dbReference type="SUPFAM" id="SSF54523">
    <property type="entry name" value="Pili subunits"/>
    <property type="match status" value="1"/>
</dbReference>
<keyword evidence="7 11" id="KW-0812">Transmembrane</keyword>
<feature type="region of interest" description="Disordered" evidence="10">
    <location>
        <begin position="151"/>
        <end position="171"/>
    </location>
</feature>
<dbReference type="GO" id="GO:0005886">
    <property type="term" value="C:plasma membrane"/>
    <property type="evidence" value="ECO:0007669"/>
    <property type="project" value="UniProtKB-SubCell"/>
</dbReference>
<dbReference type="PANTHER" id="PTHR30093:SF45">
    <property type="entry name" value="TYPE II SECRETION SYSTEM CORE PROTEIN G"/>
    <property type="match status" value="1"/>
</dbReference>
<dbReference type="PROSITE" id="PS00409">
    <property type="entry name" value="PROKAR_NTER_METHYL"/>
    <property type="match status" value="1"/>
</dbReference>
<name>A0A947GAY0_9HYPH</name>
<evidence type="ECO:0000256" key="6">
    <source>
        <dbReference type="ARBA" id="ARBA00022519"/>
    </source>
</evidence>
<dbReference type="InterPro" id="IPR045584">
    <property type="entry name" value="Pilin-like"/>
</dbReference>
<organism evidence="13 14">
    <name type="scientific">Prosthecodimorpha staleyi</name>
    <dbReference type="NCBI Taxonomy" id="2840188"/>
    <lineage>
        <taxon>Bacteria</taxon>
        <taxon>Pseudomonadati</taxon>
        <taxon>Pseudomonadota</taxon>
        <taxon>Alphaproteobacteria</taxon>
        <taxon>Hyphomicrobiales</taxon>
        <taxon>Ancalomicrobiaceae</taxon>
        <taxon>Prosthecodimorpha</taxon>
    </lineage>
</organism>
<dbReference type="NCBIfam" id="TIGR02532">
    <property type="entry name" value="IV_pilin_GFxxxE"/>
    <property type="match status" value="1"/>
</dbReference>
<evidence type="ECO:0000256" key="4">
    <source>
        <dbReference type="ARBA" id="ARBA00022475"/>
    </source>
</evidence>
<evidence type="ECO:0000256" key="11">
    <source>
        <dbReference type="SAM" id="Phobius"/>
    </source>
</evidence>
<protein>
    <recommendedName>
        <fullName evidence="3">Type II secretion system core protein G</fullName>
    </recommendedName>
</protein>
<evidence type="ECO:0000256" key="7">
    <source>
        <dbReference type="ARBA" id="ARBA00022692"/>
    </source>
</evidence>
<comment type="caution">
    <text evidence="13">The sequence shown here is derived from an EMBL/GenBank/DDBJ whole genome shotgun (WGS) entry which is preliminary data.</text>
</comment>
<feature type="region of interest" description="Disordered" evidence="10">
    <location>
        <begin position="1"/>
        <end position="27"/>
    </location>
</feature>
<evidence type="ECO:0000259" key="12">
    <source>
        <dbReference type="Pfam" id="PF08334"/>
    </source>
</evidence>
<gene>
    <name evidence="13" type="primary">gspG</name>
    <name evidence="13" type="ORF">KL771_09170</name>
</gene>
<sequence>MATRTFLSRPSGPVARPGDGRPPALRRPDTRRLDRLRAGFTLVEMLVVLVIIGLLVGLVGPRVFNQLSDAKTKTARIQIESFTNALDLFFLDMSRYPTTAEGLNALMVRPNNAATWNGPYLRGNGVPRDPWNNAYLYRSPGQGRPYEIVSLGSDGREGGTDSAADLNNWQR</sequence>
<comment type="subcellular location">
    <subcellularLocation>
        <location evidence="1">Cell inner membrane</location>
        <topology evidence="1">Single-pass membrane protein</topology>
    </subcellularLocation>
</comment>
<keyword evidence="4" id="KW-1003">Cell membrane</keyword>
<dbReference type="GO" id="GO:0015627">
    <property type="term" value="C:type II protein secretion system complex"/>
    <property type="evidence" value="ECO:0007669"/>
    <property type="project" value="InterPro"/>
</dbReference>
<dbReference type="NCBIfam" id="TIGR01710">
    <property type="entry name" value="typeII_sec_gspG"/>
    <property type="match status" value="1"/>
</dbReference>
<dbReference type="EMBL" id="JAHHZF010000004">
    <property type="protein sequence ID" value="MBT9289623.1"/>
    <property type="molecule type" value="Genomic_DNA"/>
</dbReference>
<keyword evidence="9 11" id="KW-0472">Membrane</keyword>
<dbReference type="InterPro" id="IPR000983">
    <property type="entry name" value="Bac_GSPG_pilin"/>
</dbReference>
<evidence type="ECO:0000256" key="9">
    <source>
        <dbReference type="ARBA" id="ARBA00023136"/>
    </source>
</evidence>
<dbReference type="RefSeq" id="WP_261968243.1">
    <property type="nucleotide sequence ID" value="NZ_JAHHZF010000004.1"/>
</dbReference>